<keyword evidence="3" id="KW-1185">Reference proteome</keyword>
<evidence type="ECO:0008006" key="4">
    <source>
        <dbReference type="Google" id="ProtNLM"/>
    </source>
</evidence>
<dbReference type="InterPro" id="IPR019734">
    <property type="entry name" value="TPR_rpt"/>
</dbReference>
<evidence type="ECO:0000313" key="3">
    <source>
        <dbReference type="Proteomes" id="UP001597191"/>
    </source>
</evidence>
<organism evidence="2 3">
    <name type="scientific">Lapidilactobacillus gannanensis</name>
    <dbReference type="NCBI Taxonomy" id="2486002"/>
    <lineage>
        <taxon>Bacteria</taxon>
        <taxon>Bacillati</taxon>
        <taxon>Bacillota</taxon>
        <taxon>Bacilli</taxon>
        <taxon>Lactobacillales</taxon>
        <taxon>Lactobacillaceae</taxon>
        <taxon>Lapidilactobacillus</taxon>
    </lineage>
</organism>
<feature type="repeat" description="TPR" evidence="1">
    <location>
        <begin position="8"/>
        <end position="41"/>
    </location>
</feature>
<comment type="caution">
    <text evidence="2">The sequence shown here is derived from an EMBL/GenBank/DDBJ whole genome shotgun (WGS) entry which is preliminary data.</text>
</comment>
<evidence type="ECO:0000256" key="1">
    <source>
        <dbReference type="PROSITE-ProRule" id="PRU00339"/>
    </source>
</evidence>
<dbReference type="EMBL" id="JBHTOH010000083">
    <property type="protein sequence ID" value="MFD1411610.1"/>
    <property type="molecule type" value="Genomic_DNA"/>
</dbReference>
<dbReference type="RefSeq" id="WP_125650569.1">
    <property type="nucleotide sequence ID" value="NZ_JBHTOH010000083.1"/>
</dbReference>
<reference evidence="3" key="1">
    <citation type="journal article" date="2019" name="Int. J. Syst. Evol. Microbiol.">
        <title>The Global Catalogue of Microorganisms (GCM) 10K type strain sequencing project: providing services to taxonomists for standard genome sequencing and annotation.</title>
        <authorList>
            <consortium name="The Broad Institute Genomics Platform"/>
            <consortium name="The Broad Institute Genome Sequencing Center for Infectious Disease"/>
            <person name="Wu L."/>
            <person name="Ma J."/>
        </authorList>
    </citation>
    <scope>NUCLEOTIDE SEQUENCE [LARGE SCALE GENOMIC DNA]</scope>
    <source>
        <strain evidence="3">CCM 8937</strain>
    </source>
</reference>
<dbReference type="PROSITE" id="PS50005">
    <property type="entry name" value="TPR"/>
    <property type="match status" value="1"/>
</dbReference>
<proteinExistence type="predicted"/>
<dbReference type="Proteomes" id="UP001597191">
    <property type="component" value="Unassembled WGS sequence"/>
</dbReference>
<evidence type="ECO:0000313" key="2">
    <source>
        <dbReference type="EMBL" id="MFD1411610.1"/>
    </source>
</evidence>
<gene>
    <name evidence="2" type="ORF">ACFQ4R_08445</name>
</gene>
<keyword evidence="1" id="KW-0802">TPR repeat</keyword>
<protein>
    <recommendedName>
        <fullName evidence="4">TPR repeat-containing protein</fullName>
    </recommendedName>
</protein>
<name>A0ABW4BQ24_9LACO</name>
<accession>A0ABW4BQ24</accession>
<sequence>MSEFSVSVENLLALAQEQAQQQQYSKALDYLQQAYDLDPAVGVALPYLRVAIAADKLALAQELLTTAPVIADFQQKHDLAGYQALLWQAHGYLLLDQAPDLFRDQGYQFSPAENEQLLRWQKESAQIIPSADQLQQGRRLLNQALLKPLADHQQNLAPLLSLPPADYLQLVTPILQNPLLMPFLRMQILINLQRLSQPVTVSLYWRGQLKEFSSNQLVAVDQLPVYQEMMQFLTAQLDSGQLRYSDLSFAQSNLVTYLLLTYPFCEEELRPLTNWQTFLMTGKVGSDLLPGAKEQIAFWQTQEQQLLQAANQ</sequence>